<dbReference type="PANTHER" id="PTHR22916">
    <property type="entry name" value="GLYCOSYLTRANSFERASE"/>
    <property type="match status" value="1"/>
</dbReference>
<dbReference type="RefSeq" id="WP_087422412.1">
    <property type="nucleotide sequence ID" value="NZ_BMPA01000006.1"/>
</dbReference>
<keyword evidence="2" id="KW-0808">Transferase</keyword>
<reference evidence="2 4" key="2">
    <citation type="submission" date="2020-03" db="EMBL/GenBank/DDBJ databases">
        <title>Genomic Encyclopedia of Type Strains, Phase IV (KMG-IV): sequencing the most valuable type-strain genomes for metagenomic binning, comparative biology and taxonomic classification.</title>
        <authorList>
            <person name="Goeker M."/>
        </authorList>
    </citation>
    <scope>NUCLEOTIDE SEQUENCE [LARGE SCALE GENOMIC DNA]</scope>
    <source>
        <strain evidence="2 4">DSM 105722</strain>
    </source>
</reference>
<dbReference type="Pfam" id="PF00535">
    <property type="entry name" value="Glycos_transf_2"/>
    <property type="match status" value="1"/>
</dbReference>
<dbReference type="GeneID" id="86893627"/>
<keyword evidence="5" id="KW-1185">Reference proteome</keyword>
<evidence type="ECO:0000313" key="5">
    <source>
        <dbReference type="Proteomes" id="UP001302374"/>
    </source>
</evidence>
<organism evidence="2 4">
    <name type="scientific">Butyricimonas paravirosa</name>
    <dbReference type="NCBI Taxonomy" id="1472417"/>
    <lineage>
        <taxon>Bacteria</taxon>
        <taxon>Pseudomonadati</taxon>
        <taxon>Bacteroidota</taxon>
        <taxon>Bacteroidia</taxon>
        <taxon>Bacteroidales</taxon>
        <taxon>Odoribacteraceae</taxon>
        <taxon>Butyricimonas</taxon>
    </lineage>
</organism>
<feature type="domain" description="Glycosyltransferase 2-like" evidence="1">
    <location>
        <begin position="4"/>
        <end position="182"/>
    </location>
</feature>
<evidence type="ECO:0000313" key="4">
    <source>
        <dbReference type="Proteomes" id="UP000576368"/>
    </source>
</evidence>
<dbReference type="Proteomes" id="UP001302374">
    <property type="component" value="Chromosome"/>
</dbReference>
<dbReference type="InterPro" id="IPR029044">
    <property type="entry name" value="Nucleotide-diphossugar_trans"/>
</dbReference>
<dbReference type="EMBL" id="CP043839">
    <property type="protein sequence ID" value="WOF14392.1"/>
    <property type="molecule type" value="Genomic_DNA"/>
</dbReference>
<gene>
    <name evidence="3" type="ORF">F1644_19990</name>
    <name evidence="2" type="ORF">GGR15_001557</name>
</gene>
<dbReference type="AlphaFoldDB" id="A0A7X6BII0"/>
<dbReference type="EMBL" id="JAATLI010000005">
    <property type="protein sequence ID" value="NJC17940.1"/>
    <property type="molecule type" value="Genomic_DNA"/>
</dbReference>
<dbReference type="InterPro" id="IPR001173">
    <property type="entry name" value="Glyco_trans_2-like"/>
</dbReference>
<dbReference type="Gene3D" id="3.90.550.10">
    <property type="entry name" value="Spore Coat Polysaccharide Biosynthesis Protein SpsA, Chain A"/>
    <property type="match status" value="1"/>
</dbReference>
<reference evidence="3 5" key="1">
    <citation type="submission" date="2019-09" db="EMBL/GenBank/DDBJ databases">
        <title>Butyricimonas paravirosa DSM 105722 (=214-4 = JCM 18677 = CCUG 65563).</title>
        <authorList>
            <person name="Le Roy T."/>
            <person name="Cani P.D."/>
        </authorList>
    </citation>
    <scope>NUCLEOTIDE SEQUENCE [LARGE SCALE GENOMIC DNA]</scope>
    <source>
        <strain evidence="3 5">DSM 105722</strain>
    </source>
</reference>
<dbReference type="SUPFAM" id="SSF53448">
    <property type="entry name" value="Nucleotide-diphospho-sugar transferases"/>
    <property type="match status" value="1"/>
</dbReference>
<accession>A0A7X6BII0</accession>
<evidence type="ECO:0000259" key="1">
    <source>
        <dbReference type="Pfam" id="PF00535"/>
    </source>
</evidence>
<name>A0A7X6BII0_9BACT</name>
<dbReference type="Proteomes" id="UP000576368">
    <property type="component" value="Unassembled WGS sequence"/>
</dbReference>
<sequence>MNVSLILCTRNRRDILIHNLELFIDQFNIGDEIIIVDSSDRPRAIGREDFGEVKPNIRYFHTLPGLPLQRNYGIAKATCDLVMFLDDDIYLFPASLEKMRLFFMKRPEIDAITGALSERVLPSTFTRRLQYVFGKLFFTSYFGKMSLTLGGLPILALDSYKEHPASFLRGGFSVYRRYVFADICYDEYFKDYAYLEDTDFSHQFNKKFKACFFDGFKGFHAHVSTIQKDQSNYRRQYVVNYVHIYRKHRLGSSLKMNWVLLGLLLLNLIKSCLEKNFSFFKGTLAGIEQVYKNK</sequence>
<dbReference type="CDD" id="cd00761">
    <property type="entry name" value="Glyco_tranf_GTA_type"/>
    <property type="match status" value="1"/>
</dbReference>
<proteinExistence type="predicted"/>
<dbReference type="GO" id="GO:0016758">
    <property type="term" value="F:hexosyltransferase activity"/>
    <property type="evidence" value="ECO:0007669"/>
    <property type="project" value="UniProtKB-ARBA"/>
</dbReference>
<evidence type="ECO:0000313" key="2">
    <source>
        <dbReference type="EMBL" id="NJC17940.1"/>
    </source>
</evidence>
<evidence type="ECO:0000313" key="3">
    <source>
        <dbReference type="EMBL" id="WOF14392.1"/>
    </source>
</evidence>
<protein>
    <submittedName>
        <fullName evidence="3">Glycosyltransferase family 2 protein</fullName>
    </submittedName>
    <submittedName>
        <fullName evidence="2">Glycosyltransferase involved in cell wall biosynthesis</fullName>
    </submittedName>
</protein>